<keyword evidence="2" id="KW-1185">Reference proteome</keyword>
<evidence type="ECO:0000313" key="2">
    <source>
        <dbReference type="Proteomes" id="UP001158049"/>
    </source>
</evidence>
<accession>A0ABY1QA55</accession>
<sequence length="98" mass="10962">MYIILTSKPGQYRTDPADGMRPVEQYDYLFCGRKRAVFVLAETTGEGKVIITEEGEGSAVNHVPAKFLPRFPTIEEARRELEALSGFGSLDIELVRVL</sequence>
<evidence type="ECO:0008006" key="3">
    <source>
        <dbReference type="Google" id="ProtNLM"/>
    </source>
</evidence>
<organism evidence="1 2">
    <name type="scientific">Noviherbaspirillum suwonense</name>
    <dbReference type="NCBI Taxonomy" id="1224511"/>
    <lineage>
        <taxon>Bacteria</taxon>
        <taxon>Pseudomonadati</taxon>
        <taxon>Pseudomonadota</taxon>
        <taxon>Betaproteobacteria</taxon>
        <taxon>Burkholderiales</taxon>
        <taxon>Oxalobacteraceae</taxon>
        <taxon>Noviherbaspirillum</taxon>
    </lineage>
</organism>
<proteinExistence type="predicted"/>
<dbReference type="RefSeq" id="WP_283442889.1">
    <property type="nucleotide sequence ID" value="NZ_FXUL01000010.1"/>
</dbReference>
<comment type="caution">
    <text evidence="1">The sequence shown here is derived from an EMBL/GenBank/DDBJ whole genome shotgun (WGS) entry which is preliminary data.</text>
</comment>
<evidence type="ECO:0000313" key="1">
    <source>
        <dbReference type="EMBL" id="SMP64591.1"/>
    </source>
</evidence>
<protein>
    <recommendedName>
        <fullName evidence="3">Ferredoxin</fullName>
    </recommendedName>
</protein>
<reference evidence="1 2" key="1">
    <citation type="submission" date="2017-05" db="EMBL/GenBank/DDBJ databases">
        <authorList>
            <person name="Varghese N."/>
            <person name="Submissions S."/>
        </authorList>
    </citation>
    <scope>NUCLEOTIDE SEQUENCE [LARGE SCALE GENOMIC DNA]</scope>
    <source>
        <strain evidence="1 2">DSM 26001</strain>
    </source>
</reference>
<name>A0ABY1QA55_9BURK</name>
<gene>
    <name evidence="1" type="ORF">SAMN06295970_11041</name>
</gene>
<dbReference type="Proteomes" id="UP001158049">
    <property type="component" value="Unassembled WGS sequence"/>
</dbReference>
<dbReference type="EMBL" id="FXUL01000010">
    <property type="protein sequence ID" value="SMP64591.1"/>
    <property type="molecule type" value="Genomic_DNA"/>
</dbReference>